<organism evidence="2 3">
    <name type="scientific">Trypanosoma rangeli SC58</name>
    <dbReference type="NCBI Taxonomy" id="429131"/>
    <lineage>
        <taxon>Eukaryota</taxon>
        <taxon>Discoba</taxon>
        <taxon>Euglenozoa</taxon>
        <taxon>Kinetoplastea</taxon>
        <taxon>Metakinetoplastina</taxon>
        <taxon>Trypanosomatida</taxon>
        <taxon>Trypanosomatidae</taxon>
        <taxon>Trypanosoma</taxon>
        <taxon>Herpetosoma</taxon>
    </lineage>
</organism>
<dbReference type="OrthoDB" id="275806at2759"/>
<dbReference type="VEuPathDB" id="TriTrypDB:TRSC58_03533"/>
<proteinExistence type="predicted"/>
<dbReference type="SUPFAM" id="SSF54427">
    <property type="entry name" value="NTF2-like"/>
    <property type="match status" value="1"/>
</dbReference>
<dbReference type="Proteomes" id="UP000031737">
    <property type="component" value="Unassembled WGS sequence"/>
</dbReference>
<dbReference type="EMBL" id="AUPL01003533">
    <property type="protein sequence ID" value="ESL08759.1"/>
    <property type="molecule type" value="Genomic_DNA"/>
</dbReference>
<evidence type="ECO:0000313" key="2">
    <source>
        <dbReference type="EMBL" id="ESL08759.1"/>
    </source>
</evidence>
<feature type="domain" description="NTF2-like" evidence="1">
    <location>
        <begin position="6"/>
        <end position="144"/>
    </location>
</feature>
<sequence length="147" mass="16532">MSYSVRKLKLLVDDPSGTLRDNLAIAESFFAAEDDSEVEEFRGLMDAEVHYANFWGVVRGPHAALAVFDNERSALRLTWPSRVTAITANTFERRGYVHFLSGGMASIPGVGGWMTRFTQRRVRESLVVRDGRVKFRDLSLAWGLAVH</sequence>
<keyword evidence="3" id="KW-1185">Reference proteome</keyword>
<gene>
    <name evidence="2" type="ORF">TRSC58_03533</name>
</gene>
<accession>A0A061J1D8</accession>
<name>A0A061J1D8_TRYRA</name>
<evidence type="ECO:0000313" key="3">
    <source>
        <dbReference type="Proteomes" id="UP000031737"/>
    </source>
</evidence>
<dbReference type="Pfam" id="PF26533">
    <property type="entry name" value="NTF2_6"/>
    <property type="match status" value="1"/>
</dbReference>
<reference evidence="2 3" key="1">
    <citation type="submission" date="2013-07" db="EMBL/GenBank/DDBJ databases">
        <authorList>
            <person name="Stoco P.H."/>
            <person name="Wagner G."/>
            <person name="Gerber A."/>
            <person name="Zaha A."/>
            <person name="Thompson C."/>
            <person name="Bartholomeu D.C."/>
            <person name="Luckemeyer D.D."/>
            <person name="Bahia D."/>
            <person name="Loreto E."/>
            <person name="Prestes E.B."/>
            <person name="Lima F.M."/>
            <person name="Rodrigues-Luiz G."/>
            <person name="Vallejo G.A."/>
            <person name="Filho J.F."/>
            <person name="Monteiro K.M."/>
            <person name="Tyler K.M."/>
            <person name="de Almeida L.G."/>
            <person name="Ortiz M.F."/>
            <person name="Siervo M.A."/>
            <person name="de Moraes M.H."/>
            <person name="Cunha O.L."/>
            <person name="Mendonca-Neto R."/>
            <person name="Silva R."/>
            <person name="Teixeira S.M."/>
            <person name="Murta S.M."/>
            <person name="Sincero T.C."/>
            <person name="Mendes T.A."/>
            <person name="Urmenyi T.P."/>
            <person name="Silva V.G."/>
            <person name="da Rocha W.D."/>
            <person name="Andersson B."/>
            <person name="Romanha A.J."/>
            <person name="Steindel M."/>
            <person name="de Vasconcelos A.T."/>
            <person name="Grisard E.C."/>
        </authorList>
    </citation>
    <scope>NUCLEOTIDE SEQUENCE [LARGE SCALE GENOMIC DNA]</scope>
    <source>
        <strain evidence="2 3">SC58</strain>
    </source>
</reference>
<dbReference type="AlphaFoldDB" id="A0A061J1D8"/>
<comment type="caution">
    <text evidence="2">The sequence shown here is derived from an EMBL/GenBank/DDBJ whole genome shotgun (WGS) entry which is preliminary data.</text>
</comment>
<protein>
    <recommendedName>
        <fullName evidence="1">NTF2-like domain-containing protein</fullName>
    </recommendedName>
</protein>
<dbReference type="InterPro" id="IPR032710">
    <property type="entry name" value="NTF2-like_dom_sf"/>
</dbReference>
<evidence type="ECO:0000259" key="1">
    <source>
        <dbReference type="Pfam" id="PF26533"/>
    </source>
</evidence>
<dbReference type="InterPro" id="IPR059006">
    <property type="entry name" value="NTF2_6"/>
</dbReference>